<dbReference type="AlphaFoldDB" id="A0A7S4P509"/>
<organism evidence="1">
    <name type="scientific">Guillardia theta</name>
    <name type="common">Cryptophyte</name>
    <name type="synonym">Cryptomonas phi</name>
    <dbReference type="NCBI Taxonomy" id="55529"/>
    <lineage>
        <taxon>Eukaryota</taxon>
        <taxon>Cryptophyceae</taxon>
        <taxon>Pyrenomonadales</taxon>
        <taxon>Geminigeraceae</taxon>
        <taxon>Guillardia</taxon>
    </lineage>
</organism>
<sequence length="164" mass="19241">MLQRQFEVLVLYVTVNRQALQVENMFRCAMRDNDDVKRVHDRVQELLQFIDELKRLAKFLGLGNHGLVFQELLGLSNSGNKKEESIITGLVKLDQYLEPDRIAQLCRHVDDLRMLLRLKVQDGSDLQTAAKTLRDSYHFFVSLQRHAEEKGTTCYEFLEQLRQF</sequence>
<gene>
    <name evidence="1" type="ORF">GTHE00462_LOCUS29054</name>
</gene>
<accession>A0A7S4P509</accession>
<proteinExistence type="predicted"/>
<name>A0A7S4P509_GUITH</name>
<dbReference type="EMBL" id="HBKN01037074">
    <property type="protein sequence ID" value="CAE2323918.1"/>
    <property type="molecule type" value="Transcribed_RNA"/>
</dbReference>
<reference evidence="1" key="1">
    <citation type="submission" date="2021-01" db="EMBL/GenBank/DDBJ databases">
        <authorList>
            <person name="Corre E."/>
            <person name="Pelletier E."/>
            <person name="Niang G."/>
            <person name="Scheremetjew M."/>
            <person name="Finn R."/>
            <person name="Kale V."/>
            <person name="Holt S."/>
            <person name="Cochrane G."/>
            <person name="Meng A."/>
            <person name="Brown T."/>
            <person name="Cohen L."/>
        </authorList>
    </citation>
    <scope>NUCLEOTIDE SEQUENCE</scope>
    <source>
        <strain evidence="1">CCMP 2712</strain>
    </source>
</reference>
<protein>
    <submittedName>
        <fullName evidence="1">Uncharacterized protein</fullName>
    </submittedName>
</protein>
<evidence type="ECO:0000313" key="1">
    <source>
        <dbReference type="EMBL" id="CAE2323918.1"/>
    </source>
</evidence>